<reference evidence="2" key="1">
    <citation type="submission" date="2021-01" db="EMBL/GenBank/DDBJ databases">
        <title>Modified the classification status of verrucomicrobia.</title>
        <authorList>
            <person name="Feng X."/>
        </authorList>
    </citation>
    <scope>NUCLEOTIDE SEQUENCE</scope>
    <source>
        <strain evidence="2">_KCTC 22039</strain>
    </source>
</reference>
<feature type="chain" id="PRO_5035225212" description="Lipoprotein" evidence="1">
    <location>
        <begin position="20"/>
        <end position="147"/>
    </location>
</feature>
<keyword evidence="1" id="KW-0732">Signal</keyword>
<proteinExistence type="predicted"/>
<sequence length="147" mass="16449">MKNILFFLLAPLALLLANCAPQTPESRIAKHPEIYNSLSDSQKEQVAQGHISNGMPSGGVFLAWGAPATKSEGQKGNTPFVRWDYTNLKPVYTWNYWGYGYYPRGYYGVGSYGGPTPEVTYIPYKSASVFLTNDKVARWEKMQQPAE</sequence>
<gene>
    <name evidence="2" type="ORF">JIN82_11235</name>
</gene>
<evidence type="ECO:0000313" key="3">
    <source>
        <dbReference type="Proteomes" id="UP000624703"/>
    </source>
</evidence>
<protein>
    <recommendedName>
        <fullName evidence="4">Lipoprotein</fullName>
    </recommendedName>
</protein>
<dbReference type="AlphaFoldDB" id="A0A8J7SKH7"/>
<evidence type="ECO:0000313" key="2">
    <source>
        <dbReference type="EMBL" id="MBK1791726.1"/>
    </source>
</evidence>
<comment type="caution">
    <text evidence="2">The sequence shown here is derived from an EMBL/GenBank/DDBJ whole genome shotgun (WGS) entry which is preliminary data.</text>
</comment>
<evidence type="ECO:0008006" key="4">
    <source>
        <dbReference type="Google" id="ProtNLM"/>
    </source>
</evidence>
<accession>A0A8J7SKH7</accession>
<name>A0A8J7SKH7_9BACT</name>
<dbReference type="EMBL" id="JAENIM010000041">
    <property type="protein sequence ID" value="MBK1791726.1"/>
    <property type="molecule type" value="Genomic_DNA"/>
</dbReference>
<dbReference type="RefSeq" id="WP_200311745.1">
    <property type="nucleotide sequence ID" value="NZ_JAENIM010000041.1"/>
</dbReference>
<feature type="signal peptide" evidence="1">
    <location>
        <begin position="1"/>
        <end position="19"/>
    </location>
</feature>
<organism evidence="2 3">
    <name type="scientific">Persicirhabdus sediminis</name>
    <dbReference type="NCBI Taxonomy" id="454144"/>
    <lineage>
        <taxon>Bacteria</taxon>
        <taxon>Pseudomonadati</taxon>
        <taxon>Verrucomicrobiota</taxon>
        <taxon>Verrucomicrobiia</taxon>
        <taxon>Verrucomicrobiales</taxon>
        <taxon>Verrucomicrobiaceae</taxon>
        <taxon>Persicirhabdus</taxon>
    </lineage>
</organism>
<keyword evidence="3" id="KW-1185">Reference proteome</keyword>
<evidence type="ECO:0000256" key="1">
    <source>
        <dbReference type="SAM" id="SignalP"/>
    </source>
</evidence>
<dbReference type="Proteomes" id="UP000624703">
    <property type="component" value="Unassembled WGS sequence"/>
</dbReference>